<dbReference type="STRING" id="1344418.A0A1D2VHD8"/>
<name>A0A1D2VHD8_9ASCO</name>
<dbReference type="GeneID" id="30966857"/>
<dbReference type="AlphaFoldDB" id="A0A1D2VHD8"/>
<evidence type="ECO:0000313" key="3">
    <source>
        <dbReference type="Proteomes" id="UP000095038"/>
    </source>
</evidence>
<gene>
    <name evidence="2" type="ORF">ASCRUDRAFT_75802</name>
</gene>
<feature type="region of interest" description="Disordered" evidence="1">
    <location>
        <begin position="60"/>
        <end position="100"/>
    </location>
</feature>
<keyword evidence="3" id="KW-1185">Reference proteome</keyword>
<dbReference type="EMBL" id="KV454480">
    <property type="protein sequence ID" value="ODV61068.1"/>
    <property type="molecule type" value="Genomic_DNA"/>
</dbReference>
<dbReference type="Proteomes" id="UP000095038">
    <property type="component" value="Unassembled WGS sequence"/>
</dbReference>
<dbReference type="InParanoid" id="A0A1D2VHD8"/>
<evidence type="ECO:0000313" key="2">
    <source>
        <dbReference type="EMBL" id="ODV61068.1"/>
    </source>
</evidence>
<evidence type="ECO:0000256" key="1">
    <source>
        <dbReference type="SAM" id="MobiDB-lite"/>
    </source>
</evidence>
<proteinExistence type="predicted"/>
<protein>
    <submittedName>
        <fullName evidence="2">Uncharacterized protein</fullName>
    </submittedName>
</protein>
<sequence>MCRRAICPFCRQRSWSPCDVPEASHVHQVMDSSPKDTWCCCKNVSDDLIESNDDLRIAYPPRSGTGHARRLSFSSSSSFSGERPFHFRTTSTSSATHEDAILDEEEPAIPTLRFGIQRVRAL</sequence>
<accession>A0A1D2VHD8</accession>
<dbReference type="OrthoDB" id="88410at2759"/>
<reference evidence="3" key="1">
    <citation type="submission" date="2016-05" db="EMBL/GenBank/DDBJ databases">
        <title>Comparative genomics of biotechnologically important yeasts.</title>
        <authorList>
            <consortium name="DOE Joint Genome Institute"/>
            <person name="Riley R."/>
            <person name="Haridas S."/>
            <person name="Wolfe K.H."/>
            <person name="Lopes M.R."/>
            <person name="Hittinger C.T."/>
            <person name="Goker M."/>
            <person name="Salamov A."/>
            <person name="Wisecaver J."/>
            <person name="Long T.M."/>
            <person name="Aerts A.L."/>
            <person name="Barry K."/>
            <person name="Choi C."/>
            <person name="Clum A."/>
            <person name="Coughlan A.Y."/>
            <person name="Deshpande S."/>
            <person name="Douglass A.P."/>
            <person name="Hanson S.J."/>
            <person name="Klenk H.-P."/>
            <person name="Labutti K."/>
            <person name="Lapidus A."/>
            <person name="Lindquist E."/>
            <person name="Lipzen A."/>
            <person name="Meier-Kolthoff J.P."/>
            <person name="Ohm R.A."/>
            <person name="Otillar R.P."/>
            <person name="Pangilinan J."/>
            <person name="Peng Y."/>
            <person name="Rokas A."/>
            <person name="Rosa C.A."/>
            <person name="Scheuner C."/>
            <person name="Sibirny A.A."/>
            <person name="Slot J.C."/>
            <person name="Stielow J.B."/>
            <person name="Sun H."/>
            <person name="Kurtzman C.P."/>
            <person name="Blackwell M."/>
            <person name="Grigoriev I.V."/>
            <person name="Jeffries T.W."/>
        </authorList>
    </citation>
    <scope>NUCLEOTIDE SEQUENCE [LARGE SCALE GENOMIC DNA]</scope>
    <source>
        <strain evidence="3">DSM 1968</strain>
    </source>
</reference>
<organism evidence="2 3">
    <name type="scientific">Ascoidea rubescens DSM 1968</name>
    <dbReference type="NCBI Taxonomy" id="1344418"/>
    <lineage>
        <taxon>Eukaryota</taxon>
        <taxon>Fungi</taxon>
        <taxon>Dikarya</taxon>
        <taxon>Ascomycota</taxon>
        <taxon>Saccharomycotina</taxon>
        <taxon>Saccharomycetes</taxon>
        <taxon>Ascoideaceae</taxon>
        <taxon>Ascoidea</taxon>
    </lineage>
</organism>
<dbReference type="RefSeq" id="XP_020047375.1">
    <property type="nucleotide sequence ID" value="XM_020193221.1"/>
</dbReference>